<dbReference type="EMBL" id="BSUK01000001">
    <property type="protein sequence ID" value="GMA24701.1"/>
    <property type="molecule type" value="Genomic_DNA"/>
</dbReference>
<sequence>MRCVVRVRSAEPAAESPGDESGAGSDAALSAVAVALGLTGPPGSRSTELALVRADDGTLGLAAPVPDVEGLPAAAVGLVVAPGDDADAAARRAGPLVVAASLAVARDVSTGDGGFRQAVSPVGPTV</sequence>
<keyword evidence="2" id="KW-1185">Reference proteome</keyword>
<accession>A0ABQ6I1Q1</accession>
<organism evidence="1 2">
    <name type="scientific">Luteimicrobium album</name>
    <dbReference type="NCBI Taxonomy" id="1054550"/>
    <lineage>
        <taxon>Bacteria</taxon>
        <taxon>Bacillati</taxon>
        <taxon>Actinomycetota</taxon>
        <taxon>Actinomycetes</taxon>
        <taxon>Micrococcales</taxon>
        <taxon>Luteimicrobium</taxon>
    </lineage>
</organism>
<evidence type="ECO:0000313" key="1">
    <source>
        <dbReference type="EMBL" id="GMA24701.1"/>
    </source>
</evidence>
<protein>
    <submittedName>
        <fullName evidence="1">Uncharacterized protein</fullName>
    </submittedName>
</protein>
<proteinExistence type="predicted"/>
<reference evidence="2" key="1">
    <citation type="journal article" date="2019" name="Int. J. Syst. Evol. Microbiol.">
        <title>The Global Catalogue of Microorganisms (GCM) 10K type strain sequencing project: providing services to taxonomists for standard genome sequencing and annotation.</title>
        <authorList>
            <consortium name="The Broad Institute Genomics Platform"/>
            <consortium name="The Broad Institute Genome Sequencing Center for Infectious Disease"/>
            <person name="Wu L."/>
            <person name="Ma J."/>
        </authorList>
    </citation>
    <scope>NUCLEOTIDE SEQUENCE [LARGE SCALE GENOMIC DNA]</scope>
    <source>
        <strain evidence="2">NBRC 106348</strain>
    </source>
</reference>
<name>A0ABQ6I1Q1_9MICO</name>
<comment type="caution">
    <text evidence="1">The sequence shown here is derived from an EMBL/GenBank/DDBJ whole genome shotgun (WGS) entry which is preliminary data.</text>
</comment>
<dbReference type="Proteomes" id="UP001157091">
    <property type="component" value="Unassembled WGS sequence"/>
</dbReference>
<evidence type="ECO:0000313" key="2">
    <source>
        <dbReference type="Proteomes" id="UP001157091"/>
    </source>
</evidence>
<gene>
    <name evidence="1" type="ORF">GCM10025864_24600</name>
</gene>